<feature type="chain" id="PRO_5043490358" evidence="2">
    <location>
        <begin position="20"/>
        <end position="362"/>
    </location>
</feature>
<dbReference type="Pfam" id="PF00024">
    <property type="entry name" value="PAN_1"/>
    <property type="match status" value="1"/>
</dbReference>
<gene>
    <name evidence="3" type="ORF">OFUS_LOCUS23304</name>
</gene>
<keyword evidence="4" id="KW-1185">Reference proteome</keyword>
<dbReference type="OrthoDB" id="5988499at2759"/>
<organism evidence="3 4">
    <name type="scientific">Owenia fusiformis</name>
    <name type="common">Polychaete worm</name>
    <dbReference type="NCBI Taxonomy" id="6347"/>
    <lineage>
        <taxon>Eukaryota</taxon>
        <taxon>Metazoa</taxon>
        <taxon>Spiralia</taxon>
        <taxon>Lophotrochozoa</taxon>
        <taxon>Annelida</taxon>
        <taxon>Polychaeta</taxon>
        <taxon>Sedentaria</taxon>
        <taxon>Canalipalpata</taxon>
        <taxon>Sabellida</taxon>
        <taxon>Oweniida</taxon>
        <taxon>Oweniidae</taxon>
        <taxon>Owenia</taxon>
    </lineage>
</organism>
<dbReference type="AlphaFoldDB" id="A0A8J1XJJ0"/>
<dbReference type="CDD" id="cd01099">
    <property type="entry name" value="PAN_AP_HGF"/>
    <property type="match status" value="1"/>
</dbReference>
<dbReference type="Proteomes" id="UP000749559">
    <property type="component" value="Unassembled WGS sequence"/>
</dbReference>
<dbReference type="SUPFAM" id="SSF57414">
    <property type="entry name" value="Hairpin loop containing domain-like"/>
    <property type="match status" value="1"/>
</dbReference>
<feature type="compositionally biased region" description="Low complexity" evidence="1">
    <location>
        <begin position="266"/>
        <end position="282"/>
    </location>
</feature>
<dbReference type="EMBL" id="CAIIXF020000011">
    <property type="protein sequence ID" value="CAH1799274.1"/>
    <property type="molecule type" value="Genomic_DNA"/>
</dbReference>
<evidence type="ECO:0000313" key="3">
    <source>
        <dbReference type="EMBL" id="CAH1799274.1"/>
    </source>
</evidence>
<proteinExistence type="predicted"/>
<feature type="signal peptide" evidence="2">
    <location>
        <begin position="1"/>
        <end position="19"/>
    </location>
</feature>
<evidence type="ECO:0000313" key="4">
    <source>
        <dbReference type="Proteomes" id="UP000749559"/>
    </source>
</evidence>
<protein>
    <submittedName>
        <fullName evidence="3">Uncharacterized protein</fullName>
    </submittedName>
</protein>
<sequence>MMFYTSAILAIFAICSSFGSPIQKQPADANWVDTPGACIKNFNNRIIKPVNTMDACKKRCEDETAFRCRSIDYNAGAAKCQLSERYSGNNPISDPCYAGPQWSYAEISIEGTIDIAADDAYDLFVDGAQVGSARGWKQAQRYSISYPENVQVIAVKGMDIGKVVSGIILSFRFGNVLVNTDSSWKCFYGTVDPSWIQPGFDDSAWPAAIEFSTNRDDSYVKTNNGKPWWPQVDKAAKMIWTKNSFRDTPVFCRKTVRVPPTPRPTPAATTPKPTPAATTPKAKPTPAPIPTKSVPVCQYIGQLLADKADPCRFYQCAYADNDLNLKAVSMPCAPGTSVLPSYVAGNPCIGPALKQCPKGKGE</sequence>
<dbReference type="InterPro" id="IPR003609">
    <property type="entry name" value="Pan_app"/>
</dbReference>
<dbReference type="Gene3D" id="3.50.4.10">
    <property type="entry name" value="Hepatocyte Growth Factor"/>
    <property type="match status" value="1"/>
</dbReference>
<dbReference type="Gene3D" id="2.60.120.260">
    <property type="entry name" value="Galactose-binding domain-like"/>
    <property type="match status" value="1"/>
</dbReference>
<comment type="caution">
    <text evidence="3">The sequence shown here is derived from an EMBL/GenBank/DDBJ whole genome shotgun (WGS) entry which is preliminary data.</text>
</comment>
<keyword evidence="2" id="KW-0732">Signal</keyword>
<feature type="region of interest" description="Disordered" evidence="1">
    <location>
        <begin position="256"/>
        <end position="287"/>
    </location>
</feature>
<evidence type="ECO:0000256" key="1">
    <source>
        <dbReference type="SAM" id="MobiDB-lite"/>
    </source>
</evidence>
<evidence type="ECO:0000256" key="2">
    <source>
        <dbReference type="SAM" id="SignalP"/>
    </source>
</evidence>
<reference evidence="3" key="1">
    <citation type="submission" date="2022-03" db="EMBL/GenBank/DDBJ databases">
        <authorList>
            <person name="Martin C."/>
        </authorList>
    </citation>
    <scope>NUCLEOTIDE SEQUENCE</scope>
</reference>
<name>A0A8J1XJJ0_OWEFU</name>
<accession>A0A8J1XJJ0</accession>